<dbReference type="STRING" id="29920.A0A329SWJ9"/>
<dbReference type="InterPro" id="IPR044865">
    <property type="entry name" value="MRH_dom"/>
</dbReference>
<evidence type="ECO:0000256" key="2">
    <source>
        <dbReference type="ARBA" id="ARBA00022729"/>
    </source>
</evidence>
<feature type="region of interest" description="Disordered" evidence="6">
    <location>
        <begin position="83"/>
        <end position="107"/>
    </location>
</feature>
<dbReference type="Gene3D" id="2.70.130.10">
    <property type="entry name" value="Mannose-6-phosphate receptor binding domain"/>
    <property type="match status" value="1"/>
</dbReference>
<dbReference type="Proteomes" id="UP000251314">
    <property type="component" value="Unassembled WGS sequence"/>
</dbReference>
<keyword evidence="2" id="KW-0732">Signal</keyword>
<dbReference type="PANTHER" id="PTHR12630:SF1">
    <property type="entry name" value="GLUCOSIDASE 2 SUBUNIT BETA"/>
    <property type="match status" value="1"/>
</dbReference>
<evidence type="ECO:0000256" key="5">
    <source>
        <dbReference type="SAM" id="Coils"/>
    </source>
</evidence>
<evidence type="ECO:0000256" key="1">
    <source>
        <dbReference type="ARBA" id="ARBA00022387"/>
    </source>
</evidence>
<name>A0A329SWJ9_9STRA</name>
<protein>
    <recommendedName>
        <fullName evidence="1">Glucosidase 2 subunit beta</fullName>
    </recommendedName>
</protein>
<dbReference type="GO" id="GO:0017177">
    <property type="term" value="C:glucosidase II complex"/>
    <property type="evidence" value="ECO:0007669"/>
    <property type="project" value="TreeGrafter"/>
</dbReference>
<evidence type="ECO:0000256" key="4">
    <source>
        <dbReference type="ARBA" id="ARBA00023157"/>
    </source>
</evidence>
<gene>
    <name evidence="8" type="ORF">PC110_g3551</name>
</gene>
<feature type="compositionally biased region" description="Low complexity" evidence="6">
    <location>
        <begin position="88"/>
        <end position="107"/>
    </location>
</feature>
<evidence type="ECO:0000259" key="7">
    <source>
        <dbReference type="PROSITE" id="PS51914"/>
    </source>
</evidence>
<evidence type="ECO:0000313" key="8">
    <source>
        <dbReference type="EMBL" id="RAW40188.1"/>
    </source>
</evidence>
<dbReference type="SUPFAM" id="SSF50911">
    <property type="entry name" value="Mannose 6-phosphate receptor domain"/>
    <property type="match status" value="1"/>
</dbReference>
<feature type="domain" description="MRH" evidence="7">
    <location>
        <begin position="566"/>
        <end position="672"/>
    </location>
</feature>
<proteinExistence type="predicted"/>
<dbReference type="Pfam" id="PF13015">
    <property type="entry name" value="PRKCSH_1"/>
    <property type="match status" value="1"/>
</dbReference>
<keyword evidence="5" id="KW-0175">Coiled coil</keyword>
<feature type="compositionally biased region" description="Acidic residues" evidence="6">
    <location>
        <begin position="481"/>
        <end position="496"/>
    </location>
</feature>
<dbReference type="InterPro" id="IPR009011">
    <property type="entry name" value="Man6P_isomerase_rcpt-bd_dom_sf"/>
</dbReference>
<dbReference type="VEuPathDB" id="FungiDB:PC110_g3551"/>
<dbReference type="PROSITE" id="PS51914">
    <property type="entry name" value="MRH"/>
    <property type="match status" value="1"/>
</dbReference>
<accession>A0A329SWJ9</accession>
<feature type="region of interest" description="Disordered" evidence="6">
    <location>
        <begin position="416"/>
        <end position="501"/>
    </location>
</feature>
<comment type="caution">
    <text evidence="8">The sequence shown here is derived from an EMBL/GenBank/DDBJ whole genome shotgun (WGS) entry which is preliminary data.</text>
</comment>
<evidence type="ECO:0000256" key="6">
    <source>
        <dbReference type="SAM" id="MobiDB-lite"/>
    </source>
</evidence>
<dbReference type="EMBL" id="MJFZ01000051">
    <property type="protein sequence ID" value="RAW40188.1"/>
    <property type="molecule type" value="Genomic_DNA"/>
</dbReference>
<dbReference type="AlphaFoldDB" id="A0A329SWJ9"/>
<dbReference type="InterPro" id="IPR036607">
    <property type="entry name" value="PRKCSH"/>
</dbReference>
<evidence type="ECO:0000256" key="3">
    <source>
        <dbReference type="ARBA" id="ARBA00022824"/>
    </source>
</evidence>
<feature type="compositionally biased region" description="Low complexity" evidence="6">
    <location>
        <begin position="466"/>
        <end position="480"/>
    </location>
</feature>
<feature type="coiled-coil region" evidence="5">
    <location>
        <begin position="332"/>
        <end position="366"/>
    </location>
</feature>
<dbReference type="GO" id="GO:0006491">
    <property type="term" value="P:N-glycan processing"/>
    <property type="evidence" value="ECO:0007669"/>
    <property type="project" value="TreeGrafter"/>
</dbReference>
<keyword evidence="4" id="KW-1015">Disulfide bond</keyword>
<evidence type="ECO:0000313" key="9">
    <source>
        <dbReference type="Proteomes" id="UP000251314"/>
    </source>
</evidence>
<dbReference type="Pfam" id="PF12999">
    <property type="entry name" value="PRKCSH-like"/>
    <property type="match status" value="1"/>
</dbReference>
<feature type="compositionally biased region" description="Basic and acidic residues" evidence="6">
    <location>
        <begin position="416"/>
        <end position="465"/>
    </location>
</feature>
<reference evidence="8 9" key="1">
    <citation type="submission" date="2018-01" db="EMBL/GenBank/DDBJ databases">
        <title>Draft genome of the strawberry crown rot pathogen Phytophthora cactorum.</title>
        <authorList>
            <person name="Armitage A.D."/>
            <person name="Lysoe E."/>
            <person name="Nellist C.F."/>
            <person name="Harrison R.J."/>
            <person name="Brurberg M.B."/>
        </authorList>
    </citation>
    <scope>NUCLEOTIDE SEQUENCE [LARGE SCALE GENOMIC DNA]</scope>
    <source>
        <strain evidence="8 9">10300</strain>
    </source>
</reference>
<dbReference type="PANTHER" id="PTHR12630">
    <property type="entry name" value="N-LINKED OLIGOSACCHARIDE PROCESSING"/>
    <property type="match status" value="1"/>
</dbReference>
<keyword evidence="3" id="KW-0256">Endoplasmic reticulum</keyword>
<sequence>MTDKFLVDLTKASFSGHLNNNSSAPTDAVPEELRCQYSSKRCENQRTHKKSGGLHKFCAMHREKANRNQMRLDHRRRVMKQQQKELQRQQQAQQMQALQEQQQQMQRTHSYSPAAMAAGQNYRYSNRMQRSPVGVKPMSPPNMMISMNMPIQAFQTTEMQTQQQPQQQQPTPNLPLFDQNDLEILEALLFSSDEEQNDAHKLNAVSSFTCDNGQQRLELSRLNDNYCDCVDGSDEPGTSACSHTAAVFHCVNAGFFSTDVPTSRVNDGLCDCCDGSDEYASGVSCASQCAEKMEAFKADKKDLIEQVEAGLKDRVALVAEAQRLWDEEQDKKKQMETSASSLKVMVEQLEARKEDDERLERQEKAKRIAASKTEILSQLGLLELTKEQLLSIILEIGRDGVSAKHELLPIIRKERESSLEGEEELARTPMEEKDEAFRERDDARQKETRRIEKLLEEREEKKAQEANDAGTEATEGAEAVTEPETEASTQQEEDLTLPEVETRPINLLYEELAASERYEWVQAVVTRKQHEDTKKELTDEEKKLTETQKLVEKNYGEDHLFFALRDKCVDSEAGQYKYKICFFGKATQDHTKLGDMEDIKTVESTEGEDSTNDFLTVKEIKFSNGQKCWNGPNRSLTVTLECGPEPMELSEIEEPSTCVYTAKLRTPVVCTEGDRERIMMLDDVKVAPHHIEIEVLPTL</sequence>
<dbReference type="InterPro" id="IPR039794">
    <property type="entry name" value="Gtb1-like"/>
</dbReference>
<dbReference type="InterPro" id="IPR028146">
    <property type="entry name" value="PRKCSH_N"/>
</dbReference>
<dbReference type="OrthoDB" id="28322at2759"/>
<keyword evidence="9" id="KW-1185">Reference proteome</keyword>
<organism evidence="8 9">
    <name type="scientific">Phytophthora cactorum</name>
    <dbReference type="NCBI Taxonomy" id="29920"/>
    <lineage>
        <taxon>Eukaryota</taxon>
        <taxon>Sar</taxon>
        <taxon>Stramenopiles</taxon>
        <taxon>Oomycota</taxon>
        <taxon>Peronosporomycetes</taxon>
        <taxon>Peronosporales</taxon>
        <taxon>Peronosporaceae</taxon>
        <taxon>Phytophthora</taxon>
    </lineage>
</organism>
<feature type="coiled-coil region" evidence="5">
    <location>
        <begin position="527"/>
        <end position="554"/>
    </location>
</feature>